<organism evidence="5 6">
    <name type="scientific">Phocoena sinus</name>
    <name type="common">Vaquita</name>
    <dbReference type="NCBI Taxonomy" id="42100"/>
    <lineage>
        <taxon>Eukaryota</taxon>
        <taxon>Metazoa</taxon>
        <taxon>Chordata</taxon>
        <taxon>Craniata</taxon>
        <taxon>Vertebrata</taxon>
        <taxon>Euteleostomi</taxon>
        <taxon>Mammalia</taxon>
        <taxon>Eutheria</taxon>
        <taxon>Laurasiatheria</taxon>
        <taxon>Artiodactyla</taxon>
        <taxon>Whippomorpha</taxon>
        <taxon>Cetacea</taxon>
        <taxon>Odontoceti</taxon>
        <taxon>Phocoenidae</taxon>
        <taxon>Phocoena</taxon>
    </lineage>
</organism>
<reference evidence="5" key="2">
    <citation type="submission" date="2025-08" db="UniProtKB">
        <authorList>
            <consortium name="Ensembl"/>
        </authorList>
    </citation>
    <scope>IDENTIFICATION</scope>
</reference>
<evidence type="ECO:0000256" key="2">
    <source>
        <dbReference type="ARBA" id="ARBA00022857"/>
    </source>
</evidence>
<dbReference type="Proteomes" id="UP000694554">
    <property type="component" value="Chromosome 19"/>
</dbReference>
<proteinExistence type="inferred from homology"/>
<reference evidence="5" key="3">
    <citation type="submission" date="2025-09" db="UniProtKB">
        <authorList>
            <consortium name="Ensembl"/>
        </authorList>
    </citation>
    <scope>IDENTIFICATION</scope>
</reference>
<accession>A0A8C9BQS4</accession>
<evidence type="ECO:0000313" key="5">
    <source>
        <dbReference type="Ensembl" id="ENSPSNP00000012664.1"/>
    </source>
</evidence>
<dbReference type="PANTHER" id="PTHR44889:SF1">
    <property type="entry name" value="INACTIVE HYDROXYSTEROID DEHYDROGENASE-LIKE PROTEIN 1"/>
    <property type="match status" value="1"/>
</dbReference>
<comment type="subcellular location">
    <subcellularLocation>
        <location evidence="1">Mitochondrion</location>
    </subcellularLocation>
</comment>
<evidence type="ECO:0000256" key="1">
    <source>
        <dbReference type="ARBA" id="ARBA00004173"/>
    </source>
</evidence>
<dbReference type="GO" id="GO:0005739">
    <property type="term" value="C:mitochondrion"/>
    <property type="evidence" value="ECO:0007669"/>
    <property type="project" value="UniProtKB-SubCell"/>
</dbReference>
<sequence length="267" mass="28691">MVAELLLRHQPLNSLALAHEQVLAHRVHGHEQPGARKRGGRAAECPEHVAVVQYVGAHRHVEQAHAQAERHQQRQQCQAHVAPAVPLVVAVARPRGRLLAQHRVQAEGQCAVLLADALAQRGHQAGPQLVTAGVLPGAETDEEELDVLAPQMQLGDDGLQEHQLAGRGLNIVLISRDLSKLEHEAKAIERLHGKSTRVIQVDFTGGLEIYEAIAAGLKDLEIGVLSTSLCLLGRALPSTPPPCSPWPGTLCGRPPFCPYPVSLGPLE</sequence>
<keyword evidence="6" id="KW-1185">Reference proteome</keyword>
<evidence type="ECO:0000256" key="4">
    <source>
        <dbReference type="ARBA" id="ARBA00038261"/>
    </source>
</evidence>
<dbReference type="PANTHER" id="PTHR44889">
    <property type="entry name" value="INACTIVE HYDROXYSTEROID DEHYDROGENASE-LIKE PROTEIN 1"/>
    <property type="match status" value="1"/>
</dbReference>
<reference evidence="5" key="1">
    <citation type="submission" date="2019-08" db="EMBL/GenBank/DDBJ databases">
        <title>Phocoena sinus (Vaquita) genome, mPhoSin1, primary haplotype.</title>
        <authorList>
            <person name="Morin P."/>
            <person name="Mountcastle J."/>
            <person name="Fungtammasan C."/>
            <person name="Rhie A."/>
            <person name="Rojas-Bracho L."/>
            <person name="Smith C.R."/>
            <person name="Taylor B.L."/>
            <person name="Gulland F.M.D."/>
            <person name="Musser W."/>
            <person name="Houck M."/>
            <person name="Haase B."/>
            <person name="Paez S."/>
            <person name="Howe K."/>
            <person name="Torrance J."/>
            <person name="Formenti G."/>
            <person name="Phillippy A."/>
            <person name="Ryder O."/>
            <person name="Jarvis E.D."/>
            <person name="Fedrigo O."/>
        </authorList>
    </citation>
    <scope>NUCLEOTIDE SEQUENCE [LARGE SCALE GENOMIC DNA]</scope>
</reference>
<protein>
    <submittedName>
        <fullName evidence="5">Uncharacterized protein</fullName>
    </submittedName>
</protein>
<dbReference type="InterPro" id="IPR052149">
    <property type="entry name" value="17-beta-HSD3-like"/>
</dbReference>
<keyword evidence="2" id="KW-0521">NADP</keyword>
<dbReference type="Ensembl" id="ENSPSNT00000014327.1">
    <property type="protein sequence ID" value="ENSPSNP00000012664.1"/>
    <property type="gene ID" value="ENSPSNG00000009335.1"/>
</dbReference>
<comment type="similarity">
    <text evidence="4">Belongs to the short-chain dehydrogenases/reductases (SDR) family. 17-beta-HSD 3 subfamily.</text>
</comment>
<dbReference type="AlphaFoldDB" id="A0A8C9BQS4"/>
<name>A0A8C9BQS4_PHOSS</name>
<keyword evidence="3" id="KW-0496">Mitochondrion</keyword>
<dbReference type="GeneTree" id="ENSGT00940000163913"/>
<evidence type="ECO:0000256" key="3">
    <source>
        <dbReference type="ARBA" id="ARBA00023128"/>
    </source>
</evidence>
<evidence type="ECO:0000313" key="6">
    <source>
        <dbReference type="Proteomes" id="UP000694554"/>
    </source>
</evidence>